<dbReference type="GO" id="GO:0016020">
    <property type="term" value="C:membrane"/>
    <property type="evidence" value="ECO:0007669"/>
    <property type="project" value="UniProtKB-SubCell"/>
</dbReference>
<keyword evidence="6" id="KW-0812">Transmembrane</keyword>
<keyword evidence="3" id="KW-0723">Serine/threonine-protein kinase</keyword>
<feature type="compositionally biased region" description="Low complexity" evidence="15">
    <location>
        <begin position="607"/>
        <end position="624"/>
    </location>
</feature>
<evidence type="ECO:0000256" key="7">
    <source>
        <dbReference type="ARBA" id="ARBA00022741"/>
    </source>
</evidence>
<evidence type="ECO:0000256" key="10">
    <source>
        <dbReference type="ARBA" id="ARBA00022989"/>
    </source>
</evidence>
<dbReference type="GO" id="GO:0004713">
    <property type="term" value="F:protein tyrosine kinase activity"/>
    <property type="evidence" value="ECO:0007669"/>
    <property type="project" value="TreeGrafter"/>
</dbReference>
<keyword evidence="9 14" id="KW-0067">ATP-binding</keyword>
<dbReference type="GO" id="GO:0005524">
    <property type="term" value="F:ATP binding"/>
    <property type="evidence" value="ECO:0007669"/>
    <property type="project" value="UniProtKB-UniRule"/>
</dbReference>
<evidence type="ECO:0000313" key="19">
    <source>
        <dbReference type="Proteomes" id="UP001178508"/>
    </source>
</evidence>
<dbReference type="Proteomes" id="UP001178508">
    <property type="component" value="Chromosome 16"/>
</dbReference>
<keyword evidence="5" id="KW-0808">Transferase</keyword>
<sequence>MVFALHVIVMSSAFFNPSFAFSSHFDTDGAPLSELSWPSSLAVVAVSFSGLFTFVFLMLACLCCKKGDIGFKEFENTEGEEYQADLSALASPSSQNGPEVYILPLTEVSLPVSKQPGRSIQLLKSSDLGRHSLLYLKEIGHGWFGKVLLGEVNAGLSTTQVVVKELKASASVQDQMQFLEEVQPYRTLQHPALLQCLAQCSEVTPYLLVMEFCPLGDLKSYLRSCRLADSETPDPLLLQRMACDIASGLLHLHKYNFIHSDLALRNCLLTSEMSVKIGDYGLSHSRYKDDYYITQDQIWVPLRWIAPELIDEVHGNLLVVDQTKSSNIWSLGVTMWELLELGNQPYRHYSDRQVLTYAVKEQQLKLPKPQLQFPLAERWYEVMQFCWLQPELRPSSEEVHLLVTYLCAKGSSEAEEDFEQRWNALRPNLLGSTSHTATSTALVLTPTPASADPPGADQTQAVELASSASSSFPLLEHFSDSFHSDTGDDLLTVTETSHGLNFEYKWEQARSEQPYCSSSTSGPLGQGNPHYQDIYYSSKGSISGGCKSDSLTSGRSPSYYEPEHPGVVPVLSAHSPSVSSEYYIRIEEPVECNINLDDSVVDYSPGLEASSSRLSSESRTSKPSAYWSTADNIKPPSYDSDSSPTVHLTMEPLLRHSTGTSPVKLSYSQNCFLSNQDDTVYCEQSSAYKTRRQSEQETSPESRSSLLHPVGLLENPRSLSQAVSSPSLGFCDPYLEASTCRSTVNESCHNMMGPLRKTVPIVNHISVDVEIDDGLLVGRQRGDDIEDDLYSGEEATNWTSNHSANNNSLSFDSRQAVSGHDSYLDLQYTNNTELWSLTKATTRTFQSSRSGVTLEGEGGDCSCNSASNSSELGSYIHLCHKEREETATQKERNLTAGNPRSADLFSSSVINTRGTEVEKTEGDYEKQLLQNAERPYSEPKMIPEANYKKSPNSFKEPQTVQTGNLSIKQRGNMWEGVSTGISVGLGDKRLTYPETSESSRVLDSGLGVRESSISLVELGDYSEDDDDDITDITSGIFADFNLDYVEVEEDELSPLKNPKGTPDSVDTLNLSSSMASTCDQAFSPDPFNTPVLPKSLDSGYDTENNESPEFIFKELGDPLGGERSPRLGGEPELVLQMGLGQAVCTSTCIPELQLKSLTDKNPYRDSAYFSDYDTENERSPKDEGENFYAGPSDRAEKLNSVGGDDLFQRQFTNEEHLTNVRHIKSSVLVNLSEADPTSPNPLATPGLSMLSPFPPEMGGCLTKESTPADDDVMLEHSGEEPTSDLSSSIGPEASSTVQEASGNHEDGNRKEEDCSPVQSLHSDSTINDYRDDAHKENDVSTEEEELPEFNHVKEETEDRREGVRINEEDFEDIDAEECDSQDSLCEESNGGADLSTSSSLLELCGEDVRAPLEEAEDEDDSDDSDSDEELRTYNIQDEDSEESEEDFSAVPVVVSDCSRARHLRSLLKMPTLLTESFCEELERKKKAVSFFDDVTVFLFDQESPTGELAEYAFSTGTEAGCEEEVSEEKNSDQLQPDPEIEAESLDAPCAPEDIEGNNSGEGEGNEWEDEPSLKSSPDAISEPESSPSPTQNSPETPKPTAVALNRFMVSRFSITHVSDPHTSSAAGNSEDGPKD</sequence>
<dbReference type="EC" id="2.7.11.1" evidence="2"/>
<proteinExistence type="predicted"/>
<name>A0AAV1GPL9_XYRNO</name>
<feature type="compositionally biased region" description="Acidic residues" evidence="15">
    <location>
        <begin position="1368"/>
        <end position="1380"/>
    </location>
</feature>
<evidence type="ECO:0000256" key="8">
    <source>
        <dbReference type="ARBA" id="ARBA00022777"/>
    </source>
</evidence>
<dbReference type="Pfam" id="PF07714">
    <property type="entry name" value="PK_Tyr_Ser-Thr"/>
    <property type="match status" value="1"/>
</dbReference>
<dbReference type="PROSITE" id="PS00107">
    <property type="entry name" value="PROTEIN_KINASE_ATP"/>
    <property type="match status" value="1"/>
</dbReference>
<evidence type="ECO:0000256" key="11">
    <source>
        <dbReference type="ARBA" id="ARBA00023136"/>
    </source>
</evidence>
<keyword evidence="8 18" id="KW-0418">Kinase</keyword>
<feature type="compositionally biased region" description="Polar residues" evidence="15">
    <location>
        <begin position="696"/>
        <end position="705"/>
    </location>
</feature>
<feature type="compositionally biased region" description="Polar residues" evidence="15">
    <location>
        <begin position="514"/>
        <end position="523"/>
    </location>
</feature>
<dbReference type="EMBL" id="OY660879">
    <property type="protein sequence ID" value="CAJ1075161.1"/>
    <property type="molecule type" value="Genomic_DNA"/>
</dbReference>
<keyword evidence="7 14" id="KW-0547">Nucleotide-binding</keyword>
<evidence type="ECO:0000313" key="18">
    <source>
        <dbReference type="EMBL" id="CAJ1075161.1"/>
    </source>
</evidence>
<feature type="region of interest" description="Disordered" evidence="15">
    <location>
        <begin position="513"/>
        <end position="532"/>
    </location>
</feature>
<comment type="catalytic activity">
    <reaction evidence="13">
        <text>L-seryl-[protein] + ATP = O-phospho-L-seryl-[protein] + ADP + H(+)</text>
        <dbReference type="Rhea" id="RHEA:17989"/>
        <dbReference type="Rhea" id="RHEA-COMP:9863"/>
        <dbReference type="Rhea" id="RHEA-COMP:11604"/>
        <dbReference type="ChEBI" id="CHEBI:15378"/>
        <dbReference type="ChEBI" id="CHEBI:29999"/>
        <dbReference type="ChEBI" id="CHEBI:30616"/>
        <dbReference type="ChEBI" id="CHEBI:83421"/>
        <dbReference type="ChEBI" id="CHEBI:456216"/>
        <dbReference type="EC" id="2.7.11.1"/>
    </reaction>
</comment>
<gene>
    <name evidence="18" type="ORF">XNOV1_A010553</name>
</gene>
<dbReference type="GO" id="GO:0005737">
    <property type="term" value="C:cytoplasm"/>
    <property type="evidence" value="ECO:0007669"/>
    <property type="project" value="UniProtKB-ARBA"/>
</dbReference>
<evidence type="ECO:0000256" key="3">
    <source>
        <dbReference type="ARBA" id="ARBA00022527"/>
    </source>
</evidence>
<dbReference type="FunFam" id="1.10.510.10:FF:000347">
    <property type="entry name" value="Apoptosis associated tyrosine kinase"/>
    <property type="match status" value="1"/>
</dbReference>
<dbReference type="InterPro" id="IPR000719">
    <property type="entry name" value="Prot_kinase_dom"/>
</dbReference>
<evidence type="ECO:0000256" key="14">
    <source>
        <dbReference type="PROSITE-ProRule" id="PRU10141"/>
    </source>
</evidence>
<dbReference type="PROSITE" id="PS00109">
    <property type="entry name" value="PROTEIN_KINASE_TYR"/>
    <property type="match status" value="1"/>
</dbReference>
<feature type="compositionally biased region" description="Polar residues" evidence="15">
    <location>
        <begin position="1583"/>
        <end position="1595"/>
    </location>
</feature>
<feature type="compositionally biased region" description="Basic and acidic residues" evidence="15">
    <location>
        <begin position="1348"/>
        <end position="1367"/>
    </location>
</feature>
<feature type="compositionally biased region" description="Polar residues" evidence="15">
    <location>
        <begin position="1283"/>
        <end position="1301"/>
    </location>
</feature>
<dbReference type="InterPro" id="IPR008266">
    <property type="entry name" value="Tyr_kinase_AS"/>
</dbReference>
<feature type="binding site" evidence="14">
    <location>
        <position position="164"/>
    </location>
    <ligand>
        <name>ATP</name>
        <dbReference type="ChEBI" id="CHEBI:30616"/>
    </ligand>
</feature>
<feature type="region of interest" description="Disordered" evidence="15">
    <location>
        <begin position="686"/>
        <end position="708"/>
    </location>
</feature>
<feature type="region of interest" description="Disordered" evidence="15">
    <location>
        <begin position="1513"/>
        <end position="1635"/>
    </location>
</feature>
<feature type="chain" id="PRO_5043584003" description="non-specific serine/threonine protein kinase" evidence="16">
    <location>
        <begin position="21"/>
        <end position="1635"/>
    </location>
</feature>
<dbReference type="FunFam" id="3.30.200.20:FF:000275">
    <property type="entry name" value="Apoptosis associated tyrosine kinase"/>
    <property type="match status" value="1"/>
</dbReference>
<comment type="catalytic activity">
    <reaction evidence="12">
        <text>L-threonyl-[protein] + ATP = O-phospho-L-threonyl-[protein] + ADP + H(+)</text>
        <dbReference type="Rhea" id="RHEA:46608"/>
        <dbReference type="Rhea" id="RHEA-COMP:11060"/>
        <dbReference type="Rhea" id="RHEA-COMP:11605"/>
        <dbReference type="ChEBI" id="CHEBI:15378"/>
        <dbReference type="ChEBI" id="CHEBI:30013"/>
        <dbReference type="ChEBI" id="CHEBI:30616"/>
        <dbReference type="ChEBI" id="CHEBI:61977"/>
        <dbReference type="ChEBI" id="CHEBI:456216"/>
        <dbReference type="EC" id="2.7.11.1"/>
    </reaction>
</comment>
<dbReference type="GO" id="GO:0004674">
    <property type="term" value="F:protein serine/threonine kinase activity"/>
    <property type="evidence" value="ECO:0007669"/>
    <property type="project" value="UniProtKB-KW"/>
</dbReference>
<evidence type="ECO:0000256" key="1">
    <source>
        <dbReference type="ARBA" id="ARBA00004167"/>
    </source>
</evidence>
<dbReference type="PROSITE" id="PS50011">
    <property type="entry name" value="PROTEIN_KINASE_DOM"/>
    <property type="match status" value="1"/>
</dbReference>
<feature type="signal peptide" evidence="16">
    <location>
        <begin position="1"/>
        <end position="20"/>
    </location>
</feature>
<feature type="region of interest" description="Disordered" evidence="15">
    <location>
        <begin position="1258"/>
        <end position="1449"/>
    </location>
</feature>
<evidence type="ECO:0000256" key="15">
    <source>
        <dbReference type="SAM" id="MobiDB-lite"/>
    </source>
</evidence>
<dbReference type="InterPro" id="IPR011009">
    <property type="entry name" value="Kinase-like_dom_sf"/>
</dbReference>
<keyword evidence="10" id="KW-1133">Transmembrane helix</keyword>
<keyword evidence="4" id="KW-0597">Phosphoprotein</keyword>
<evidence type="ECO:0000259" key="17">
    <source>
        <dbReference type="PROSITE" id="PS50011"/>
    </source>
</evidence>
<evidence type="ECO:0000256" key="6">
    <source>
        <dbReference type="ARBA" id="ARBA00022692"/>
    </source>
</evidence>
<dbReference type="GO" id="GO:0012505">
    <property type="term" value="C:endomembrane system"/>
    <property type="evidence" value="ECO:0007669"/>
    <property type="project" value="UniProtKB-ARBA"/>
</dbReference>
<feature type="compositionally biased region" description="Basic and acidic residues" evidence="15">
    <location>
        <begin position="1302"/>
        <end position="1313"/>
    </location>
</feature>
<evidence type="ECO:0000256" key="4">
    <source>
        <dbReference type="ARBA" id="ARBA00022553"/>
    </source>
</evidence>
<comment type="subcellular location">
    <subcellularLocation>
        <location evidence="1">Membrane</location>
        <topology evidence="1">Single-pass membrane protein</topology>
    </subcellularLocation>
</comment>
<dbReference type="InterPro" id="IPR017441">
    <property type="entry name" value="Protein_kinase_ATP_BS"/>
</dbReference>
<feature type="compositionally biased region" description="Polar residues" evidence="15">
    <location>
        <begin position="1612"/>
        <end position="1627"/>
    </location>
</feature>
<dbReference type="InterPro" id="IPR001245">
    <property type="entry name" value="Ser-Thr/Tyr_kinase_cat_dom"/>
</dbReference>
<feature type="compositionally biased region" description="Basic and acidic residues" evidence="15">
    <location>
        <begin position="1328"/>
        <end position="1338"/>
    </location>
</feature>
<feature type="compositionally biased region" description="Basic and acidic residues" evidence="15">
    <location>
        <begin position="1175"/>
        <end position="1184"/>
    </location>
</feature>
<feature type="region of interest" description="Disordered" evidence="15">
    <location>
        <begin position="607"/>
        <end position="645"/>
    </location>
</feature>
<evidence type="ECO:0000256" key="2">
    <source>
        <dbReference type="ARBA" id="ARBA00012513"/>
    </source>
</evidence>
<dbReference type="GO" id="GO:0007420">
    <property type="term" value="P:brain development"/>
    <property type="evidence" value="ECO:0007669"/>
    <property type="project" value="TreeGrafter"/>
</dbReference>
<organism evidence="18 19">
    <name type="scientific">Xyrichtys novacula</name>
    <name type="common">Pearly razorfish</name>
    <name type="synonym">Hemipteronotus novacula</name>
    <dbReference type="NCBI Taxonomy" id="13765"/>
    <lineage>
        <taxon>Eukaryota</taxon>
        <taxon>Metazoa</taxon>
        <taxon>Chordata</taxon>
        <taxon>Craniata</taxon>
        <taxon>Vertebrata</taxon>
        <taxon>Euteleostomi</taxon>
        <taxon>Actinopterygii</taxon>
        <taxon>Neopterygii</taxon>
        <taxon>Teleostei</taxon>
        <taxon>Neoteleostei</taxon>
        <taxon>Acanthomorphata</taxon>
        <taxon>Eupercaria</taxon>
        <taxon>Labriformes</taxon>
        <taxon>Labridae</taxon>
        <taxon>Xyrichtys</taxon>
    </lineage>
</organism>
<feature type="region of interest" description="Disordered" evidence="15">
    <location>
        <begin position="1168"/>
        <end position="1195"/>
    </location>
</feature>
<keyword evidence="11" id="KW-0472">Membrane</keyword>
<feature type="domain" description="Protein kinase" evidence="17">
    <location>
        <begin position="133"/>
        <end position="403"/>
    </location>
</feature>
<evidence type="ECO:0000256" key="5">
    <source>
        <dbReference type="ARBA" id="ARBA00022679"/>
    </source>
</evidence>
<feature type="compositionally biased region" description="Acidic residues" evidence="15">
    <location>
        <begin position="1436"/>
        <end position="1447"/>
    </location>
</feature>
<protein>
    <recommendedName>
        <fullName evidence="2">non-specific serine/threonine protein kinase</fullName>
        <ecNumber evidence="2">2.7.11.1</ecNumber>
    </recommendedName>
</protein>
<dbReference type="SUPFAM" id="SSF56112">
    <property type="entry name" value="Protein kinase-like (PK-like)"/>
    <property type="match status" value="1"/>
</dbReference>
<evidence type="ECO:0000256" key="9">
    <source>
        <dbReference type="ARBA" id="ARBA00022840"/>
    </source>
</evidence>
<accession>A0AAV1GPL9</accession>
<evidence type="ECO:0000256" key="12">
    <source>
        <dbReference type="ARBA" id="ARBA00047899"/>
    </source>
</evidence>
<dbReference type="PANTHER" id="PTHR24417">
    <property type="entry name" value="SERINE/THREONINE-PROTEIN KINASE LMTK1"/>
    <property type="match status" value="1"/>
</dbReference>
<dbReference type="PRINTS" id="PR00109">
    <property type="entry name" value="TYRKINASE"/>
</dbReference>
<evidence type="ECO:0000256" key="16">
    <source>
        <dbReference type="SAM" id="SignalP"/>
    </source>
</evidence>
<reference evidence="18" key="1">
    <citation type="submission" date="2023-08" db="EMBL/GenBank/DDBJ databases">
        <authorList>
            <person name="Alioto T."/>
            <person name="Alioto T."/>
            <person name="Gomez Garrido J."/>
        </authorList>
    </citation>
    <scope>NUCLEOTIDE SEQUENCE</scope>
</reference>
<keyword evidence="19" id="KW-1185">Reference proteome</keyword>
<feature type="compositionally biased region" description="Acidic residues" evidence="15">
    <location>
        <begin position="1413"/>
        <end position="1428"/>
    </location>
</feature>
<dbReference type="PANTHER" id="PTHR24417:SF9">
    <property type="entry name" value="SERINE_THREONINE-PROTEIN KINASE LMTK1 ISOFORM X1"/>
    <property type="match status" value="1"/>
</dbReference>
<evidence type="ECO:0000256" key="13">
    <source>
        <dbReference type="ARBA" id="ARBA00048679"/>
    </source>
</evidence>
<feature type="compositionally biased region" description="Polar residues" evidence="15">
    <location>
        <begin position="1316"/>
        <end position="1327"/>
    </location>
</feature>
<keyword evidence="16" id="KW-0732">Signal</keyword>
<dbReference type="Gene3D" id="1.10.510.10">
    <property type="entry name" value="Transferase(Phosphotransferase) domain 1"/>
    <property type="match status" value="1"/>
</dbReference>